<feature type="transmembrane region" description="Helical" evidence="7">
    <location>
        <begin position="302"/>
        <end position="327"/>
    </location>
</feature>
<feature type="transmembrane region" description="Helical" evidence="7">
    <location>
        <begin position="454"/>
        <end position="475"/>
    </location>
</feature>
<feature type="transmembrane region" description="Helical" evidence="7">
    <location>
        <begin position="391"/>
        <end position="411"/>
    </location>
</feature>
<dbReference type="Pfam" id="PF13440">
    <property type="entry name" value="Polysacc_synt_3"/>
    <property type="match status" value="1"/>
</dbReference>
<feature type="transmembrane region" description="Helical" evidence="7">
    <location>
        <begin position="242"/>
        <end position="260"/>
    </location>
</feature>
<evidence type="ECO:0000256" key="3">
    <source>
        <dbReference type="ARBA" id="ARBA00022475"/>
    </source>
</evidence>
<feature type="transmembrane region" description="Helical" evidence="7">
    <location>
        <begin position="157"/>
        <end position="177"/>
    </location>
</feature>
<accession>A0ABV2QSQ9</accession>
<keyword evidence="5 7" id="KW-1133">Transmembrane helix</keyword>
<feature type="transmembrane region" description="Helical" evidence="7">
    <location>
        <begin position="56"/>
        <end position="81"/>
    </location>
</feature>
<reference evidence="8 9" key="1">
    <citation type="submission" date="2024-06" db="EMBL/GenBank/DDBJ databases">
        <title>Sorghum-associated microbial communities from plants grown in Nebraska, USA.</title>
        <authorList>
            <person name="Schachtman D."/>
        </authorList>
    </citation>
    <scope>NUCLEOTIDE SEQUENCE [LARGE SCALE GENOMIC DNA]</scope>
    <source>
        <strain evidence="8 9">2857</strain>
    </source>
</reference>
<keyword evidence="6 7" id="KW-0472">Membrane</keyword>
<comment type="caution">
    <text evidence="8">The sequence shown here is derived from an EMBL/GenBank/DDBJ whole genome shotgun (WGS) entry which is preliminary data.</text>
</comment>
<feature type="transmembrane region" description="Helical" evidence="7">
    <location>
        <begin position="339"/>
        <end position="360"/>
    </location>
</feature>
<feature type="transmembrane region" description="Helical" evidence="7">
    <location>
        <begin position="423"/>
        <end position="448"/>
    </location>
</feature>
<keyword evidence="9" id="KW-1185">Reference proteome</keyword>
<gene>
    <name evidence="8" type="ORF">ABIE21_003506</name>
</gene>
<dbReference type="Proteomes" id="UP001549257">
    <property type="component" value="Unassembled WGS sequence"/>
</dbReference>
<evidence type="ECO:0000313" key="8">
    <source>
        <dbReference type="EMBL" id="MET4583975.1"/>
    </source>
</evidence>
<evidence type="ECO:0000256" key="1">
    <source>
        <dbReference type="ARBA" id="ARBA00004651"/>
    </source>
</evidence>
<feature type="transmembrane region" description="Helical" evidence="7">
    <location>
        <begin position="93"/>
        <end position="115"/>
    </location>
</feature>
<proteinExistence type="inferred from homology"/>
<evidence type="ECO:0000256" key="2">
    <source>
        <dbReference type="ARBA" id="ARBA00007430"/>
    </source>
</evidence>
<organism evidence="8 9">
    <name type="scientific">Conyzicola nivalis</name>
    <dbReference type="NCBI Taxonomy" id="1477021"/>
    <lineage>
        <taxon>Bacteria</taxon>
        <taxon>Bacillati</taxon>
        <taxon>Actinomycetota</taxon>
        <taxon>Actinomycetes</taxon>
        <taxon>Micrococcales</taxon>
        <taxon>Microbacteriaceae</taxon>
        <taxon>Conyzicola</taxon>
    </lineage>
</organism>
<evidence type="ECO:0000256" key="7">
    <source>
        <dbReference type="SAM" id="Phobius"/>
    </source>
</evidence>
<dbReference type="InterPro" id="IPR050833">
    <property type="entry name" value="Poly_Biosynth_Transport"/>
</dbReference>
<keyword evidence="3" id="KW-1003">Cell membrane</keyword>
<evidence type="ECO:0000313" key="9">
    <source>
        <dbReference type="Proteomes" id="UP001549257"/>
    </source>
</evidence>
<feature type="transmembrane region" description="Helical" evidence="7">
    <location>
        <begin position="367"/>
        <end position="385"/>
    </location>
</feature>
<sequence length="502" mass="52512">MTEPTVTAAGRGPQGLGDRAAAGVVWTVLQKWVVRIGGLVTVAILARLLGPDDFGVVAIAMTVIPLIYLLSDLGFSTYVVQVADASQRVLSTAFWYSMSAGVLLAGGLVVLAPTLGSAFSLPEVAPVLMGLSPAVLLVSLASIPVALLRRRLAFRALALQSFAAGAIGQVTAIAVALTGWGVWALVLQLLVNQAVVLVFAWVSARWHPSFVFDRVQFATMFRFGTNVVGVELVALARLWAETAIVVSTLGVTALGFLNIAQRLIQATHDLSAAAILPVSTVVFSQIRETVDRLRAGYLRALALSYVVVMPVMVFVAVGAPLIVPLLFGDQWGASIVPAQALAVAGIMTLGAMLDNGLFYGAGKPGRWLVYAIGIDVITVATTAFASRYGLVGISVGFVVVAFVATVVRWVIVSRLVDSTPWTVARPFALVSIAGVVSAAAGIAAMALLAELPALVVLLVVGLVIVALHLGVVRLVQPAPFRELVGLVGRRLRRRAPAVAVTP</sequence>
<comment type="subcellular location">
    <subcellularLocation>
        <location evidence="1">Cell membrane</location>
        <topology evidence="1">Multi-pass membrane protein</topology>
    </subcellularLocation>
</comment>
<keyword evidence="4 7" id="KW-0812">Transmembrane</keyword>
<evidence type="ECO:0000256" key="5">
    <source>
        <dbReference type="ARBA" id="ARBA00022989"/>
    </source>
</evidence>
<protein>
    <submittedName>
        <fullName evidence="8">O-antigen/teichoic acid export membrane protein</fullName>
    </submittedName>
</protein>
<dbReference type="PANTHER" id="PTHR30250">
    <property type="entry name" value="PST FAMILY PREDICTED COLANIC ACID TRANSPORTER"/>
    <property type="match status" value="1"/>
</dbReference>
<dbReference type="EMBL" id="JBEPSJ010000005">
    <property type="protein sequence ID" value="MET4583975.1"/>
    <property type="molecule type" value="Genomic_DNA"/>
</dbReference>
<feature type="transmembrane region" description="Helical" evidence="7">
    <location>
        <begin position="32"/>
        <end position="50"/>
    </location>
</feature>
<dbReference type="PANTHER" id="PTHR30250:SF10">
    <property type="entry name" value="LIPOPOLYSACCHARIDE BIOSYNTHESIS PROTEIN WZXC"/>
    <property type="match status" value="1"/>
</dbReference>
<dbReference type="CDD" id="cd13127">
    <property type="entry name" value="MATE_tuaB_like"/>
    <property type="match status" value="1"/>
</dbReference>
<comment type="similarity">
    <text evidence="2">Belongs to the polysaccharide synthase family.</text>
</comment>
<dbReference type="RefSeq" id="WP_354026135.1">
    <property type="nucleotide sequence ID" value="NZ_JBEPSJ010000005.1"/>
</dbReference>
<evidence type="ECO:0000256" key="4">
    <source>
        <dbReference type="ARBA" id="ARBA00022692"/>
    </source>
</evidence>
<feature type="transmembrane region" description="Helical" evidence="7">
    <location>
        <begin position="127"/>
        <end position="148"/>
    </location>
</feature>
<evidence type="ECO:0000256" key="6">
    <source>
        <dbReference type="ARBA" id="ARBA00023136"/>
    </source>
</evidence>
<name>A0ABV2QSQ9_9MICO</name>